<dbReference type="GO" id="GO:0016787">
    <property type="term" value="F:hydrolase activity"/>
    <property type="evidence" value="ECO:0007669"/>
    <property type="project" value="UniProtKB-KW"/>
</dbReference>
<feature type="chain" id="PRO_5043913540" evidence="4">
    <location>
        <begin position="20"/>
        <end position="387"/>
    </location>
</feature>
<keyword evidence="4" id="KW-0732">Signal</keyword>
<gene>
    <name evidence="7" type="ORF">POZ10_18150</name>
</gene>
<dbReference type="Gene3D" id="3.20.20.70">
    <property type="entry name" value="Aldolase class I"/>
    <property type="match status" value="1"/>
</dbReference>
<dbReference type="AlphaFoldDB" id="A0AAW6H926"/>
<evidence type="ECO:0000256" key="2">
    <source>
        <dbReference type="ARBA" id="ARBA00011245"/>
    </source>
</evidence>
<comment type="caution">
    <text evidence="7">The sequence shown here is derived from an EMBL/GenBank/DDBJ whole genome shotgun (WGS) entry which is preliminary data.</text>
</comment>
<feature type="domain" description="Glycosyl-hydrolase 97 catalytic" evidence="5">
    <location>
        <begin position="306"/>
        <end position="381"/>
    </location>
</feature>
<dbReference type="RefSeq" id="WP_272202087.1">
    <property type="nucleotide sequence ID" value="NZ_JAQNSI010000506.1"/>
</dbReference>
<proteinExistence type="predicted"/>
<dbReference type="PANTHER" id="PTHR35803">
    <property type="entry name" value="GLUCAN 1,4-ALPHA-GLUCOSIDASE SUSB-RELATED"/>
    <property type="match status" value="1"/>
</dbReference>
<evidence type="ECO:0000256" key="3">
    <source>
        <dbReference type="ARBA" id="ARBA00022837"/>
    </source>
</evidence>
<feature type="non-terminal residue" evidence="7">
    <location>
        <position position="387"/>
    </location>
</feature>
<evidence type="ECO:0000256" key="4">
    <source>
        <dbReference type="SAM" id="SignalP"/>
    </source>
</evidence>
<evidence type="ECO:0000313" key="8">
    <source>
        <dbReference type="Proteomes" id="UP001222603"/>
    </source>
</evidence>
<comment type="subunit">
    <text evidence="2">Monomer.</text>
</comment>
<evidence type="ECO:0000259" key="6">
    <source>
        <dbReference type="Pfam" id="PF14508"/>
    </source>
</evidence>
<evidence type="ECO:0000259" key="5">
    <source>
        <dbReference type="Pfam" id="PF10566"/>
    </source>
</evidence>
<dbReference type="InterPro" id="IPR013785">
    <property type="entry name" value="Aldolase_TIM"/>
</dbReference>
<dbReference type="InterPro" id="IPR029486">
    <property type="entry name" value="GH97_N"/>
</dbReference>
<sequence length="387" mass="43844">MKKFVLSAALLFSALAGNAEGISSPSGMVKLDFELTKDGRPAYQVDYKGAPVINPSTLGLELKGATSLMDGFKVVRTSTSTFDETWQPVWGETKDIRNHYNELLVELEQPSTTRFMNIRFRVYDDGVGFRYEFPQQKNLVYFVIKEEHSRFAMTGDHTAWWIPGDYDTQEYDYTESKLSEIRGLLQGAVSDNASQTVFSPTGVQTSIQLKTADGVYLNLHEAALVDYSCMHLNLDDKNLVFESWLTPDAQGNKGYMQSPCHTPWRTVIVSDDAREILASNLILNLNEPCKYDDTSWIKPVKYVGVWWEMIAGGKPWAYTFDLPSVKLDDTDYSKVKPNGIHPANTANVKKYIDFAAEHGFDQVLVEGWNTGWEDWFGNSKDYVFDFV</sequence>
<name>A0AAW6H926_BACUN</name>
<dbReference type="Gene3D" id="2.70.98.10">
    <property type="match status" value="1"/>
</dbReference>
<organism evidence="7 8">
    <name type="scientific">Bacteroides uniformis</name>
    <dbReference type="NCBI Taxonomy" id="820"/>
    <lineage>
        <taxon>Bacteria</taxon>
        <taxon>Pseudomonadati</taxon>
        <taxon>Bacteroidota</taxon>
        <taxon>Bacteroidia</taxon>
        <taxon>Bacteroidales</taxon>
        <taxon>Bacteroidaceae</taxon>
        <taxon>Bacteroides</taxon>
    </lineage>
</organism>
<comment type="cofactor">
    <cofactor evidence="1">
        <name>Ca(2+)</name>
        <dbReference type="ChEBI" id="CHEBI:29108"/>
    </cofactor>
</comment>
<evidence type="ECO:0000313" key="7">
    <source>
        <dbReference type="EMBL" id="MDC1902536.1"/>
    </source>
</evidence>
<keyword evidence="7" id="KW-0378">Hydrolase</keyword>
<feature type="signal peptide" evidence="4">
    <location>
        <begin position="1"/>
        <end position="19"/>
    </location>
</feature>
<feature type="domain" description="Glycosyl-hydrolase 97 N-terminal" evidence="6">
    <location>
        <begin position="22"/>
        <end position="288"/>
    </location>
</feature>
<dbReference type="PANTHER" id="PTHR35803:SF1">
    <property type="entry name" value="GLUCAN 1,4-ALPHA-GLUCOSIDASE SUSB"/>
    <property type="match status" value="1"/>
</dbReference>
<dbReference type="Pfam" id="PF14508">
    <property type="entry name" value="GH97_N"/>
    <property type="match status" value="1"/>
</dbReference>
<dbReference type="Proteomes" id="UP001222603">
    <property type="component" value="Unassembled WGS sequence"/>
</dbReference>
<dbReference type="EMBL" id="JAQNSI010000506">
    <property type="protein sequence ID" value="MDC1902536.1"/>
    <property type="molecule type" value="Genomic_DNA"/>
</dbReference>
<keyword evidence="3" id="KW-0106">Calcium</keyword>
<dbReference type="GO" id="GO:0030246">
    <property type="term" value="F:carbohydrate binding"/>
    <property type="evidence" value="ECO:0007669"/>
    <property type="project" value="InterPro"/>
</dbReference>
<protein>
    <submittedName>
        <fullName evidence="7">Glycoside hydrolase family 97 N-terminal domain-containing protein</fullName>
    </submittedName>
</protein>
<dbReference type="Pfam" id="PF10566">
    <property type="entry name" value="Glyco_hydro_97"/>
    <property type="match status" value="1"/>
</dbReference>
<dbReference type="InterPro" id="IPR014718">
    <property type="entry name" value="GH-type_carb-bd"/>
</dbReference>
<dbReference type="InterPro" id="IPR052720">
    <property type="entry name" value="Glycosyl_hydrolase_97"/>
</dbReference>
<evidence type="ECO:0000256" key="1">
    <source>
        <dbReference type="ARBA" id="ARBA00001913"/>
    </source>
</evidence>
<dbReference type="InterPro" id="IPR019563">
    <property type="entry name" value="GH97_catalytic"/>
</dbReference>
<reference evidence="7" key="1">
    <citation type="submission" date="2022-10" db="EMBL/GenBank/DDBJ databases">
        <title>Human gut microbiome strain richness.</title>
        <authorList>
            <person name="Chen-Liaw A."/>
        </authorList>
    </citation>
    <scope>NUCLEOTIDE SEQUENCE</scope>
    <source>
        <strain evidence="7">1001713st1_F9_1001713B170221_170320</strain>
    </source>
</reference>
<accession>A0AAW6H926</accession>